<dbReference type="InterPro" id="IPR029787">
    <property type="entry name" value="Nucleotide_cyclase"/>
</dbReference>
<comment type="caution">
    <text evidence="4">The sequence shown here is derived from an EMBL/GenBank/DDBJ whole genome shotgun (WGS) entry which is preliminary data.</text>
</comment>
<dbReference type="InterPro" id="IPR000160">
    <property type="entry name" value="GGDEF_dom"/>
</dbReference>
<feature type="domain" description="GGDEF" evidence="3">
    <location>
        <begin position="135"/>
        <end position="267"/>
    </location>
</feature>
<protein>
    <recommendedName>
        <fullName evidence="1">diguanylate cyclase</fullName>
        <ecNumber evidence="1">2.7.7.65</ecNumber>
    </recommendedName>
</protein>
<comment type="catalytic activity">
    <reaction evidence="2">
        <text>2 GTP = 3',3'-c-di-GMP + 2 diphosphate</text>
        <dbReference type="Rhea" id="RHEA:24898"/>
        <dbReference type="ChEBI" id="CHEBI:33019"/>
        <dbReference type="ChEBI" id="CHEBI:37565"/>
        <dbReference type="ChEBI" id="CHEBI:58805"/>
        <dbReference type="EC" id="2.7.7.65"/>
    </reaction>
</comment>
<accession>A0ABX1MTL1</accession>
<dbReference type="PANTHER" id="PTHR45138">
    <property type="entry name" value="REGULATORY COMPONENTS OF SENSORY TRANSDUCTION SYSTEM"/>
    <property type="match status" value="1"/>
</dbReference>
<sequence length="272" mass="30650">MPLAAHRPEPPLFERIETLLAAPEHGDNPLRAPLAELFEAFDDQLRQMDRITRISDGYQAAERARGAGHAQNYREQLRRLEKIVRISDRYQGLLRELNQRLEWLSNRDALTGLPNRRHALTRLNEEFRRTQRTGRPLAIALVDIDHFKTINDTWGHEVGDEALAAVAGRLSTSVREYDLCARWGGEEFLVLLPETTESGVRDSAERLRASIASDPFMVGDRQLVITVSLGAGTAHADEDVTAFMKRVDDALYRAKHAGRNRLELAPADTSAI</sequence>
<dbReference type="CDD" id="cd01949">
    <property type="entry name" value="GGDEF"/>
    <property type="match status" value="1"/>
</dbReference>
<name>A0ABX1MTL1_9RHOO</name>
<dbReference type="PANTHER" id="PTHR45138:SF9">
    <property type="entry name" value="DIGUANYLATE CYCLASE DGCM-RELATED"/>
    <property type="match status" value="1"/>
</dbReference>
<evidence type="ECO:0000259" key="3">
    <source>
        <dbReference type="PROSITE" id="PS50887"/>
    </source>
</evidence>
<dbReference type="NCBIfam" id="TIGR00254">
    <property type="entry name" value="GGDEF"/>
    <property type="match status" value="1"/>
</dbReference>
<reference evidence="4 5" key="1">
    <citation type="submission" date="2019-12" db="EMBL/GenBank/DDBJ databases">
        <title>Comparative genomics gives insights into the taxonomy of the Azoarcus-Aromatoleum group and reveals separate origins of nif in the plant-associated Azoarcus and non-plant-associated Aromatoleum sub-groups.</title>
        <authorList>
            <person name="Lafos M."/>
            <person name="Maluk M."/>
            <person name="Batista M."/>
            <person name="Junghare M."/>
            <person name="Carmona M."/>
            <person name="Faoro H."/>
            <person name="Cruz L.M."/>
            <person name="Battistoni F."/>
            <person name="De Souza E."/>
            <person name="Pedrosa F."/>
            <person name="Chen W.-M."/>
            <person name="Poole P.S."/>
            <person name="Dixon R.A."/>
            <person name="James E.K."/>
        </authorList>
    </citation>
    <scope>NUCLEOTIDE SEQUENCE [LARGE SCALE GENOMIC DNA]</scope>
    <source>
        <strain evidence="4 5">ToN1</strain>
    </source>
</reference>
<dbReference type="Gene3D" id="3.30.70.270">
    <property type="match status" value="1"/>
</dbReference>
<evidence type="ECO:0000313" key="5">
    <source>
        <dbReference type="Proteomes" id="UP000652074"/>
    </source>
</evidence>
<evidence type="ECO:0000313" key="4">
    <source>
        <dbReference type="EMBL" id="NMF90565.1"/>
    </source>
</evidence>
<dbReference type="InterPro" id="IPR050469">
    <property type="entry name" value="Diguanylate_Cyclase"/>
</dbReference>
<keyword evidence="5" id="KW-1185">Reference proteome</keyword>
<proteinExistence type="predicted"/>
<dbReference type="Pfam" id="PF00990">
    <property type="entry name" value="GGDEF"/>
    <property type="match status" value="1"/>
</dbReference>
<dbReference type="RefSeq" id="WP_169207900.1">
    <property type="nucleotide sequence ID" value="NZ_CP059560.1"/>
</dbReference>
<dbReference type="PROSITE" id="PS50887">
    <property type="entry name" value="GGDEF"/>
    <property type="match status" value="1"/>
</dbReference>
<dbReference type="NCBIfam" id="NF038266">
    <property type="entry name" value="diguan_SiaD"/>
    <property type="match status" value="1"/>
</dbReference>
<dbReference type="InterPro" id="IPR043128">
    <property type="entry name" value="Rev_trsase/Diguanyl_cyclase"/>
</dbReference>
<dbReference type="EMBL" id="WTVR01000045">
    <property type="protein sequence ID" value="NMF90565.1"/>
    <property type="molecule type" value="Genomic_DNA"/>
</dbReference>
<dbReference type="SMART" id="SM00267">
    <property type="entry name" value="GGDEF"/>
    <property type="match status" value="1"/>
</dbReference>
<dbReference type="EC" id="2.7.7.65" evidence="1"/>
<organism evidence="4 5">
    <name type="scientific">Aromatoleum petrolei</name>
    <dbReference type="NCBI Taxonomy" id="76116"/>
    <lineage>
        <taxon>Bacteria</taxon>
        <taxon>Pseudomonadati</taxon>
        <taxon>Pseudomonadota</taxon>
        <taxon>Betaproteobacteria</taxon>
        <taxon>Rhodocyclales</taxon>
        <taxon>Rhodocyclaceae</taxon>
        <taxon>Aromatoleum</taxon>
    </lineage>
</organism>
<gene>
    <name evidence="4" type="ORF">GPA26_19020</name>
</gene>
<evidence type="ECO:0000256" key="2">
    <source>
        <dbReference type="ARBA" id="ARBA00034247"/>
    </source>
</evidence>
<evidence type="ECO:0000256" key="1">
    <source>
        <dbReference type="ARBA" id="ARBA00012528"/>
    </source>
</evidence>
<dbReference type="Proteomes" id="UP000652074">
    <property type="component" value="Unassembled WGS sequence"/>
</dbReference>
<dbReference type="SUPFAM" id="SSF55073">
    <property type="entry name" value="Nucleotide cyclase"/>
    <property type="match status" value="1"/>
</dbReference>